<reference evidence="1 2" key="1">
    <citation type="journal article" date="2012" name="J. Bacteriol.">
        <title>Whole-Genome Sequence of Nocardiopsis alba Strain ATCC BAA-2165, Associated with Honeybees.</title>
        <authorList>
            <person name="Qiao J."/>
            <person name="Chen L."/>
            <person name="Li Y."/>
            <person name="Wang J."/>
            <person name="Zhang W."/>
            <person name="Chen S."/>
        </authorList>
    </citation>
    <scope>NUCLEOTIDE SEQUENCE [LARGE SCALE GENOMIC DNA]</scope>
    <source>
        <strain evidence="2">ATCC BAA-2165 / BE74</strain>
    </source>
</reference>
<dbReference type="AlphaFoldDB" id="J7LBB8"/>
<dbReference type="PATRIC" id="fig|1205910.3.peg.1411"/>
<dbReference type="EMBL" id="CP003788">
    <property type="protein sequence ID" value="AFR10948.1"/>
    <property type="molecule type" value="Genomic_DNA"/>
</dbReference>
<accession>J7LBB8</accession>
<name>J7LBB8_NOCAA</name>
<gene>
    <name evidence="1" type="ordered locus">B005_1496</name>
</gene>
<dbReference type="Proteomes" id="UP000003779">
    <property type="component" value="Chromosome"/>
</dbReference>
<reference evidence="2" key="2">
    <citation type="submission" date="2012-08" db="EMBL/GenBank/DDBJ databases">
        <title>Whole-genome sequence of Nocardiopsis alba strain ATCC BAA-2165 associated with honeybees.</title>
        <authorList>
            <person name="Qiao J."/>
            <person name="Chen L."/>
            <person name="Li Y."/>
            <person name="Wang J."/>
            <person name="Zhang W."/>
            <person name="Chen S."/>
        </authorList>
    </citation>
    <scope>NUCLEOTIDE SEQUENCE [LARGE SCALE GENOMIC DNA]</scope>
    <source>
        <strain evidence="2">ATCC BAA-2165 / BE74</strain>
    </source>
</reference>
<evidence type="ECO:0000313" key="2">
    <source>
        <dbReference type="Proteomes" id="UP000003779"/>
    </source>
</evidence>
<proteinExistence type="predicted"/>
<dbReference type="HOGENOM" id="CLU_3293152_0_0_11"/>
<protein>
    <submittedName>
        <fullName evidence="1">Uncharacterized protein</fullName>
    </submittedName>
</protein>
<dbReference type="KEGG" id="nal:B005_1496"/>
<organism evidence="1 2">
    <name type="scientific">Nocardiopsis alba (strain ATCC BAA-2165 / BE74)</name>
    <dbReference type="NCBI Taxonomy" id="1205910"/>
    <lineage>
        <taxon>Bacteria</taxon>
        <taxon>Bacillati</taxon>
        <taxon>Actinomycetota</taxon>
        <taxon>Actinomycetes</taxon>
        <taxon>Streptosporangiales</taxon>
        <taxon>Nocardiopsidaceae</taxon>
        <taxon>Nocardiopsis</taxon>
    </lineage>
</organism>
<sequence length="40" mass="4285">MSTRMVPAPTTSVLLGLVPPPITEGASARIVRHEPGRFEL</sequence>
<evidence type="ECO:0000313" key="1">
    <source>
        <dbReference type="EMBL" id="AFR10948.1"/>
    </source>
</evidence>